<evidence type="ECO:0000256" key="2">
    <source>
        <dbReference type="RuleBase" id="RU364082"/>
    </source>
</evidence>
<comment type="similarity">
    <text evidence="1 2">Belongs to the dTDP-4-dehydrorhamnose reductase family.</text>
</comment>
<dbReference type="Gene3D" id="3.40.50.720">
    <property type="entry name" value="NAD(P)-binding Rossmann-like Domain"/>
    <property type="match status" value="1"/>
</dbReference>
<dbReference type="Gene3D" id="3.90.25.10">
    <property type="entry name" value="UDP-galactose 4-epimerase, domain 1"/>
    <property type="match status" value="1"/>
</dbReference>
<protein>
    <recommendedName>
        <fullName evidence="2">dTDP-4-dehydrorhamnose reductase</fullName>
        <ecNumber evidence="2">1.1.1.133</ecNumber>
    </recommendedName>
</protein>
<reference evidence="4 5" key="1">
    <citation type="journal article" date="2016" name="Nat. Commun.">
        <title>Thousands of microbial genomes shed light on interconnected biogeochemical processes in an aquifer system.</title>
        <authorList>
            <person name="Anantharaman K."/>
            <person name="Brown C.T."/>
            <person name="Hug L.A."/>
            <person name="Sharon I."/>
            <person name="Castelle C.J."/>
            <person name="Probst A.J."/>
            <person name="Thomas B.C."/>
            <person name="Singh A."/>
            <person name="Wilkins M.J."/>
            <person name="Karaoz U."/>
            <person name="Brodie E.L."/>
            <person name="Williams K.H."/>
            <person name="Hubbard S.S."/>
            <person name="Banfield J.F."/>
        </authorList>
    </citation>
    <scope>NUCLEOTIDE SEQUENCE [LARGE SCALE GENOMIC DNA]</scope>
</reference>
<keyword evidence="2" id="KW-0521">NADP</keyword>
<comment type="function">
    <text evidence="2">Catalyzes the reduction of dTDP-6-deoxy-L-lyxo-4-hexulose to yield dTDP-L-rhamnose.</text>
</comment>
<evidence type="ECO:0000313" key="4">
    <source>
        <dbReference type="EMBL" id="OGD95088.1"/>
    </source>
</evidence>
<dbReference type="Pfam" id="PF04321">
    <property type="entry name" value="RmlD_sub_bind"/>
    <property type="match status" value="1"/>
</dbReference>
<comment type="pathway">
    <text evidence="2">Carbohydrate biosynthesis; dTDP-L-rhamnose biosynthesis.</text>
</comment>
<proteinExistence type="inferred from homology"/>
<evidence type="ECO:0000259" key="3">
    <source>
        <dbReference type="Pfam" id="PF04321"/>
    </source>
</evidence>
<evidence type="ECO:0000313" key="5">
    <source>
        <dbReference type="Proteomes" id="UP000178336"/>
    </source>
</evidence>
<dbReference type="GO" id="GO:0008831">
    <property type="term" value="F:dTDP-4-dehydrorhamnose reductase activity"/>
    <property type="evidence" value="ECO:0007669"/>
    <property type="project" value="UniProtKB-EC"/>
</dbReference>
<feature type="domain" description="RmlD-like substrate binding" evidence="3">
    <location>
        <begin position="13"/>
        <end position="298"/>
    </location>
</feature>
<dbReference type="InterPro" id="IPR005913">
    <property type="entry name" value="dTDP_dehydrorham_reduct"/>
</dbReference>
<evidence type="ECO:0000256" key="1">
    <source>
        <dbReference type="ARBA" id="ARBA00010944"/>
    </source>
</evidence>
<comment type="caution">
    <text evidence="4">The sequence shown here is derived from an EMBL/GenBank/DDBJ whole genome shotgun (WGS) entry which is preliminary data.</text>
</comment>
<dbReference type="InterPro" id="IPR029903">
    <property type="entry name" value="RmlD-like-bd"/>
</dbReference>
<dbReference type="STRING" id="1797724.A3A48_02900"/>
<dbReference type="PANTHER" id="PTHR10491">
    <property type="entry name" value="DTDP-4-DEHYDRORHAMNOSE REDUCTASE"/>
    <property type="match status" value="1"/>
</dbReference>
<accession>A0A1F5GTB6</accession>
<keyword evidence="2" id="KW-0560">Oxidoreductase</keyword>
<organism evidence="4 5">
    <name type="scientific">Candidatus Curtissbacteria bacterium RIFCSPLOWO2_01_FULL_37_9</name>
    <dbReference type="NCBI Taxonomy" id="1797724"/>
    <lineage>
        <taxon>Bacteria</taxon>
        <taxon>Candidatus Curtissiibacteriota</taxon>
    </lineage>
</organism>
<dbReference type="EMBL" id="MFBN01000028">
    <property type="protein sequence ID" value="OGD95088.1"/>
    <property type="molecule type" value="Genomic_DNA"/>
</dbReference>
<name>A0A1F5GTB6_9BACT</name>
<dbReference type="EC" id="1.1.1.133" evidence="2"/>
<dbReference type="PANTHER" id="PTHR10491:SF4">
    <property type="entry name" value="METHIONINE ADENOSYLTRANSFERASE 2 SUBUNIT BETA"/>
    <property type="match status" value="1"/>
</dbReference>
<dbReference type="InterPro" id="IPR036291">
    <property type="entry name" value="NAD(P)-bd_dom_sf"/>
</dbReference>
<dbReference type="AlphaFoldDB" id="A0A1F5GTB6"/>
<dbReference type="SUPFAM" id="SSF51735">
    <property type="entry name" value="NAD(P)-binding Rossmann-fold domains"/>
    <property type="match status" value="1"/>
</dbReference>
<dbReference type="UniPathway" id="UPA00124"/>
<gene>
    <name evidence="4" type="ORF">A3A48_02900</name>
</gene>
<sequence>MTTSLNKKLPLAVIGSSSMVGSRFCELSVDTFDLLKVDLNAKIHVDITSRNSIDKFFKNFDFKYLVLFSAFTDVNEAENQRGDKKGLCWQINVQGVKNIANYCLKYKRKLVFISTDFVFDGIKGQYQEDDFPGEKLDKLTWYGITKLEAEKIIQSKLSNFIIIRISYPYRAYFLQKEDFARLILRKYQENRLYPMYKDQIITPTFIDDLSPSLKLLILKNHVGIFHLASPLKTTPFVFAKEIISVFGGDISKIKEGSILKTGNLVPRPINTSLNVRKITKLGFTPTSWKTGIRMIFKQLPGKLI</sequence>
<dbReference type="GO" id="GO:0019305">
    <property type="term" value="P:dTDP-rhamnose biosynthetic process"/>
    <property type="evidence" value="ECO:0007669"/>
    <property type="project" value="UniProtKB-UniPathway"/>
</dbReference>
<dbReference type="Proteomes" id="UP000178336">
    <property type="component" value="Unassembled WGS sequence"/>
</dbReference>